<organism evidence="2 3">
    <name type="scientific">Mycobacterium bohemicum DSM 44277</name>
    <dbReference type="NCBI Taxonomy" id="1236609"/>
    <lineage>
        <taxon>Bacteria</taxon>
        <taxon>Bacillati</taxon>
        <taxon>Actinomycetota</taxon>
        <taxon>Actinomycetes</taxon>
        <taxon>Mycobacteriales</taxon>
        <taxon>Mycobacteriaceae</taxon>
        <taxon>Mycobacterium</taxon>
    </lineage>
</organism>
<name>A0A0U0WC00_MYCBE</name>
<dbReference type="Gene3D" id="1.10.287.850">
    <property type="entry name" value="HP0062-like domain"/>
    <property type="match status" value="1"/>
</dbReference>
<feature type="domain" description="PE" evidence="1">
    <location>
        <begin position="4"/>
        <end position="74"/>
    </location>
</feature>
<evidence type="ECO:0000259" key="1">
    <source>
        <dbReference type="Pfam" id="PF00934"/>
    </source>
</evidence>
<dbReference type="InterPro" id="IPR038332">
    <property type="entry name" value="PPE_sf"/>
</dbReference>
<sequence>MSLLSIAPDIVAGASGNLENLGSMLRSATASAASQTTAVLAPAADEVSAAITALFGSHAQQFQAVSAQARPFTTNSSTC</sequence>
<reference evidence="2 3" key="1">
    <citation type="submission" date="2015-03" db="EMBL/GenBank/DDBJ databases">
        <authorList>
            <person name="Murphy D."/>
        </authorList>
    </citation>
    <scope>NUCLEOTIDE SEQUENCE [LARGE SCALE GENOMIC DNA]</scope>
    <source>
        <strain evidence="2 3">DSM 44277</strain>
    </source>
</reference>
<dbReference type="EMBL" id="CSTD01000003">
    <property type="protein sequence ID" value="CPR11845.1"/>
    <property type="molecule type" value="Genomic_DNA"/>
</dbReference>
<dbReference type="Pfam" id="PF00934">
    <property type="entry name" value="PE"/>
    <property type="match status" value="1"/>
</dbReference>
<proteinExistence type="predicted"/>
<dbReference type="OrthoDB" id="4753186at2"/>
<dbReference type="RefSeq" id="WP_085179262.1">
    <property type="nucleotide sequence ID" value="NZ_CSTD01000003.1"/>
</dbReference>
<accession>A0A0U0WC00</accession>
<dbReference type="AlphaFoldDB" id="A0A0U0WC00"/>
<gene>
    <name evidence="2" type="ORF">BN971_03135</name>
</gene>
<evidence type="ECO:0000313" key="2">
    <source>
        <dbReference type="EMBL" id="CPR11845.1"/>
    </source>
</evidence>
<protein>
    <submittedName>
        <fullName evidence="2">PE-PGRS family protein</fullName>
    </submittedName>
</protein>
<dbReference type="InterPro" id="IPR000084">
    <property type="entry name" value="PE-PGRS_N"/>
</dbReference>
<evidence type="ECO:0000313" key="3">
    <source>
        <dbReference type="Proteomes" id="UP000198875"/>
    </source>
</evidence>
<dbReference type="SUPFAM" id="SSF140459">
    <property type="entry name" value="PE/PPE dimer-like"/>
    <property type="match status" value="1"/>
</dbReference>
<dbReference type="Proteomes" id="UP000198875">
    <property type="component" value="Unassembled WGS sequence"/>
</dbReference>